<evidence type="ECO:0000256" key="1">
    <source>
        <dbReference type="SAM" id="Phobius"/>
    </source>
</evidence>
<feature type="domain" description="VTT" evidence="2">
    <location>
        <begin position="35"/>
        <end position="139"/>
    </location>
</feature>
<dbReference type="Pfam" id="PF09335">
    <property type="entry name" value="VTT_dom"/>
    <property type="match status" value="1"/>
</dbReference>
<dbReference type="EMBL" id="JAGJCF010000002">
    <property type="protein sequence ID" value="MBP0614627.1"/>
    <property type="molecule type" value="Genomic_DNA"/>
</dbReference>
<sequence length="148" mass="16024">MSSEFFSAMAMFWSAFLAATLLPGASEVVLVASLVEKSADPFLLIALATIGNTLGSLVNFGCGRFLIGYRDRRWFPVSAGHIERFSTVFRRYGVWTLLLAWAPIGGDALTVVAGIARVNLLLFLALVGSGKLARYVVVAIGVLNWPWV</sequence>
<keyword evidence="1" id="KW-0472">Membrane</keyword>
<keyword evidence="1" id="KW-1133">Transmembrane helix</keyword>
<keyword evidence="1" id="KW-0812">Transmembrane</keyword>
<dbReference type="InterPro" id="IPR032816">
    <property type="entry name" value="VTT_dom"/>
</dbReference>
<dbReference type="PANTHER" id="PTHR42709:SF4">
    <property type="entry name" value="INNER MEMBRANE PROTEIN YQAA"/>
    <property type="match status" value="1"/>
</dbReference>
<gene>
    <name evidence="3" type="ORF">J6595_03435</name>
</gene>
<protein>
    <submittedName>
        <fullName evidence="3">DedA family protein</fullName>
    </submittedName>
</protein>
<keyword evidence="4" id="KW-1185">Reference proteome</keyword>
<accession>A0ABS4BCZ4</accession>
<proteinExistence type="predicted"/>
<name>A0ABS4BCZ4_9HYPH</name>
<feature type="transmembrane region" description="Helical" evidence="1">
    <location>
        <begin position="121"/>
        <end position="145"/>
    </location>
</feature>
<feature type="transmembrane region" description="Helical" evidence="1">
    <location>
        <begin position="92"/>
        <end position="115"/>
    </location>
</feature>
<evidence type="ECO:0000313" key="4">
    <source>
        <dbReference type="Proteomes" id="UP000678276"/>
    </source>
</evidence>
<organism evidence="3 4">
    <name type="scientific">Jiella mangrovi</name>
    <dbReference type="NCBI Taxonomy" id="2821407"/>
    <lineage>
        <taxon>Bacteria</taxon>
        <taxon>Pseudomonadati</taxon>
        <taxon>Pseudomonadota</taxon>
        <taxon>Alphaproteobacteria</taxon>
        <taxon>Hyphomicrobiales</taxon>
        <taxon>Aurantimonadaceae</taxon>
        <taxon>Jiella</taxon>
    </lineage>
</organism>
<dbReference type="PANTHER" id="PTHR42709">
    <property type="entry name" value="ALKALINE PHOSPHATASE LIKE PROTEIN"/>
    <property type="match status" value="1"/>
</dbReference>
<evidence type="ECO:0000313" key="3">
    <source>
        <dbReference type="EMBL" id="MBP0614627.1"/>
    </source>
</evidence>
<reference evidence="3 4" key="1">
    <citation type="submission" date="2021-04" db="EMBL/GenBank/DDBJ databases">
        <title>Whole genome sequence of Jiella sp. KSK16Y-1.</title>
        <authorList>
            <person name="Tuo L."/>
        </authorList>
    </citation>
    <scope>NUCLEOTIDE SEQUENCE [LARGE SCALE GENOMIC DNA]</scope>
    <source>
        <strain evidence="3 4">KSK16Y-1</strain>
    </source>
</reference>
<comment type="caution">
    <text evidence="3">The sequence shown here is derived from an EMBL/GenBank/DDBJ whole genome shotgun (WGS) entry which is preliminary data.</text>
</comment>
<dbReference type="InterPro" id="IPR051311">
    <property type="entry name" value="DedA_domain"/>
</dbReference>
<evidence type="ECO:0000259" key="2">
    <source>
        <dbReference type="Pfam" id="PF09335"/>
    </source>
</evidence>
<dbReference type="Proteomes" id="UP000678276">
    <property type="component" value="Unassembled WGS sequence"/>
</dbReference>
<dbReference type="RefSeq" id="WP_209593061.1">
    <property type="nucleotide sequence ID" value="NZ_JAGJCF010000002.1"/>
</dbReference>
<feature type="transmembrane region" description="Helical" evidence="1">
    <location>
        <begin position="42"/>
        <end position="67"/>
    </location>
</feature>